<evidence type="ECO:0000256" key="1">
    <source>
        <dbReference type="SAM" id="MobiDB-lite"/>
    </source>
</evidence>
<dbReference type="Pfam" id="PF00651">
    <property type="entry name" value="BTB"/>
    <property type="match status" value="1"/>
</dbReference>
<feature type="domain" description="BTB" evidence="2">
    <location>
        <begin position="24"/>
        <end position="90"/>
    </location>
</feature>
<dbReference type="InterPro" id="IPR011333">
    <property type="entry name" value="SKP1/BTB/POZ_sf"/>
</dbReference>
<evidence type="ECO:0000259" key="2">
    <source>
        <dbReference type="PROSITE" id="PS50097"/>
    </source>
</evidence>
<dbReference type="SUPFAM" id="SSF54695">
    <property type="entry name" value="POZ domain"/>
    <property type="match status" value="1"/>
</dbReference>
<evidence type="ECO:0000313" key="4">
    <source>
        <dbReference type="Proteomes" id="UP000250266"/>
    </source>
</evidence>
<dbReference type="PANTHER" id="PTHR47843">
    <property type="entry name" value="BTB DOMAIN-CONTAINING PROTEIN-RELATED"/>
    <property type="match status" value="1"/>
</dbReference>
<dbReference type="Proteomes" id="UP000250266">
    <property type="component" value="Unassembled WGS sequence"/>
</dbReference>
<dbReference type="OrthoDB" id="6359816at2759"/>
<dbReference type="CDD" id="cd18186">
    <property type="entry name" value="BTB_POZ_ZBTB_KLHL-like"/>
    <property type="match status" value="1"/>
</dbReference>
<dbReference type="InterPro" id="IPR000210">
    <property type="entry name" value="BTB/POZ_dom"/>
</dbReference>
<dbReference type="InterPro" id="IPR006594">
    <property type="entry name" value="LisH"/>
</dbReference>
<reference evidence="3 4" key="1">
    <citation type="journal article" date="2016" name="Nat. Commun.">
        <title>Ectomycorrhizal ecology is imprinted in the genome of the dominant symbiotic fungus Cenococcum geophilum.</title>
        <authorList>
            <consortium name="DOE Joint Genome Institute"/>
            <person name="Peter M."/>
            <person name="Kohler A."/>
            <person name="Ohm R.A."/>
            <person name="Kuo A."/>
            <person name="Krutzmann J."/>
            <person name="Morin E."/>
            <person name="Arend M."/>
            <person name="Barry K.W."/>
            <person name="Binder M."/>
            <person name="Choi C."/>
            <person name="Clum A."/>
            <person name="Copeland A."/>
            <person name="Grisel N."/>
            <person name="Haridas S."/>
            <person name="Kipfer T."/>
            <person name="LaButti K."/>
            <person name="Lindquist E."/>
            <person name="Lipzen A."/>
            <person name="Maire R."/>
            <person name="Meier B."/>
            <person name="Mihaltcheva S."/>
            <person name="Molinier V."/>
            <person name="Murat C."/>
            <person name="Poggeler S."/>
            <person name="Quandt C.A."/>
            <person name="Sperisen C."/>
            <person name="Tritt A."/>
            <person name="Tisserant E."/>
            <person name="Crous P.W."/>
            <person name="Henrissat B."/>
            <person name="Nehls U."/>
            <person name="Egli S."/>
            <person name="Spatafora J.W."/>
            <person name="Grigoriev I.V."/>
            <person name="Martin F.M."/>
        </authorList>
    </citation>
    <scope>NUCLEOTIDE SEQUENCE [LARGE SCALE GENOMIC DNA]</scope>
    <source>
        <strain evidence="3 4">CBS 459.81</strain>
    </source>
</reference>
<accession>A0A8E2JBS8</accession>
<dbReference type="PROSITE" id="PS50896">
    <property type="entry name" value="LISH"/>
    <property type="match status" value="1"/>
</dbReference>
<gene>
    <name evidence="3" type="ORF">K432DRAFT_408347</name>
</gene>
<name>A0A8E2JBS8_9PEZI</name>
<feature type="region of interest" description="Disordered" evidence="1">
    <location>
        <begin position="98"/>
        <end position="129"/>
    </location>
</feature>
<organism evidence="3 4">
    <name type="scientific">Lepidopterella palustris CBS 459.81</name>
    <dbReference type="NCBI Taxonomy" id="1314670"/>
    <lineage>
        <taxon>Eukaryota</taxon>
        <taxon>Fungi</taxon>
        <taxon>Dikarya</taxon>
        <taxon>Ascomycota</taxon>
        <taxon>Pezizomycotina</taxon>
        <taxon>Dothideomycetes</taxon>
        <taxon>Pleosporomycetidae</taxon>
        <taxon>Mytilinidiales</taxon>
        <taxon>Argynnaceae</taxon>
        <taxon>Lepidopterella</taxon>
    </lineage>
</organism>
<dbReference type="Gene3D" id="3.30.710.10">
    <property type="entry name" value="Potassium Channel Kv1.1, Chain A"/>
    <property type="match status" value="1"/>
</dbReference>
<sequence length="234" mass="25431">MAQDQAFGQFMASIQYLFASGAYSDLTILCDTDKHAVHKAIICPRSEFFEKAVNFGKEAEEGTIHLVEDEPEIVKLMLQYFYEADYVCSGEELDKEAKESPAPVGTMFAKGKKGRKGRPLAAGQPSQRSQNGDCLIIHAKIYAIAEKYFVAGLKELAMEKFKAACTSSWDDAAFPVAVNIVYQTTPESDLGLRGVVLDTITSRLSLIGKPEIQVLLAEGNGLALGVLLKKVASG</sequence>
<dbReference type="EMBL" id="KV745230">
    <property type="protein sequence ID" value="OCK76234.1"/>
    <property type="molecule type" value="Genomic_DNA"/>
</dbReference>
<evidence type="ECO:0000313" key="3">
    <source>
        <dbReference type="EMBL" id="OCK76234.1"/>
    </source>
</evidence>
<proteinExistence type="predicted"/>
<keyword evidence="4" id="KW-1185">Reference proteome</keyword>
<dbReference type="PANTHER" id="PTHR47843:SF5">
    <property type="entry name" value="BTB_POZ DOMAIN PROTEIN"/>
    <property type="match status" value="1"/>
</dbReference>
<protein>
    <recommendedName>
        <fullName evidence="2">BTB domain-containing protein</fullName>
    </recommendedName>
</protein>
<dbReference type="PROSITE" id="PS50097">
    <property type="entry name" value="BTB"/>
    <property type="match status" value="1"/>
</dbReference>
<dbReference type="AlphaFoldDB" id="A0A8E2JBS8"/>